<keyword evidence="4" id="KW-1185">Reference proteome</keyword>
<dbReference type="VEuPathDB" id="CryptoDB:Vbra_20301"/>
<dbReference type="SUPFAM" id="SSF55315">
    <property type="entry name" value="L30e-like"/>
    <property type="match status" value="1"/>
</dbReference>
<proteinExistence type="predicted"/>
<sequence>MAAAAAAAAGPSDSSKKRKHDGSEPQHESLSLQSLAESAAGRVKRLAAEINATIQKHGGIPSTEVNPDQEPIQLNVGGQVMAIPARSFLHPFMRPTYIATLLLQFRSRLPRDKDGRAYLEASPDYMRWLGNKLALLESQSSAKIQEELREERDEYHELFMQRLGERGAEAKVKVEGGEAMGMGGRGGEVELSVEGQVDKMLRLLGRRNAAVEALESVKTRLADFLETMRPFMRPMHLDSTEIEIWSLEVMGQEVAITSRTLSHLGPDRTLAERFSPNHPAGRTVLQTSAEHFSKIVDYARRVAVMPSRIKVHRPVVIPSEQEAFQHLFQLYGMEGIGLMYQIFVTSGNFAGFGATTITVNEHMTVEKVKTIVYSKWGIMARYLRNRIYQPLVHWEGGREPNHWPRDDLRLHMWENDGAWMSAANEMCYVSEPEPDTTVRRGSGGRFFSHRICYHRRSFMHHAVSADLDDAVAHFLGDVRKLECRSRLTDLPPSRPSTPTSEGASSSASASAAAVSARDRRVALTGLREVSRALAMGRLKVILVAPNIEEITSLGGLEDRVKCLMMGAAKKEVPVIFALSRAQLGRALGKNMRVSLVGVQSIHRCADTYKQMIDTWLQHK</sequence>
<reference evidence="3 4" key="1">
    <citation type="submission" date="2014-11" db="EMBL/GenBank/DDBJ databases">
        <authorList>
            <person name="Zhu J."/>
            <person name="Qi W."/>
            <person name="Song R."/>
        </authorList>
    </citation>
    <scope>NUCLEOTIDE SEQUENCE [LARGE SCALE GENOMIC DNA]</scope>
</reference>
<dbReference type="PANTHER" id="PTHR13284">
    <property type="entry name" value="GH01354P"/>
    <property type="match status" value="1"/>
</dbReference>
<organism evidence="3 4">
    <name type="scientific">Vitrella brassicaformis (strain CCMP3155)</name>
    <dbReference type="NCBI Taxonomy" id="1169540"/>
    <lineage>
        <taxon>Eukaryota</taxon>
        <taxon>Sar</taxon>
        <taxon>Alveolata</taxon>
        <taxon>Colpodellida</taxon>
        <taxon>Vitrellaceae</taxon>
        <taxon>Vitrella</taxon>
    </lineage>
</organism>
<dbReference type="GO" id="GO:0043021">
    <property type="term" value="F:ribonucleoprotein complex binding"/>
    <property type="evidence" value="ECO:0007669"/>
    <property type="project" value="TreeGrafter"/>
</dbReference>
<dbReference type="InParanoid" id="A0A0G4EEZ2"/>
<evidence type="ECO:0000313" key="4">
    <source>
        <dbReference type="Proteomes" id="UP000041254"/>
    </source>
</evidence>
<dbReference type="GO" id="GO:1990904">
    <property type="term" value="C:ribonucleoprotein complex"/>
    <property type="evidence" value="ECO:0007669"/>
    <property type="project" value="TreeGrafter"/>
</dbReference>
<dbReference type="OrthoDB" id="263617at2759"/>
<evidence type="ECO:0000313" key="3">
    <source>
        <dbReference type="EMBL" id="CEL93956.1"/>
    </source>
</evidence>
<evidence type="ECO:0000256" key="1">
    <source>
        <dbReference type="SAM" id="MobiDB-lite"/>
    </source>
</evidence>
<dbReference type="Gene3D" id="3.30.1330.30">
    <property type="match status" value="1"/>
</dbReference>
<feature type="region of interest" description="Disordered" evidence="1">
    <location>
        <begin position="486"/>
        <end position="511"/>
    </location>
</feature>
<gene>
    <name evidence="3" type="ORF">Vbra_20301</name>
</gene>
<dbReference type="Pfam" id="PF01248">
    <property type="entry name" value="Ribosomal_L7Ae"/>
    <property type="match status" value="1"/>
</dbReference>
<feature type="domain" description="Ribosomal protein eL8/eL30/eS12/Gadd45" evidence="2">
    <location>
        <begin position="516"/>
        <end position="599"/>
    </location>
</feature>
<dbReference type="GO" id="GO:0035368">
    <property type="term" value="F:selenocysteine insertion sequence binding"/>
    <property type="evidence" value="ECO:0007669"/>
    <property type="project" value="InterPro"/>
</dbReference>
<evidence type="ECO:0000259" key="2">
    <source>
        <dbReference type="Pfam" id="PF01248"/>
    </source>
</evidence>
<dbReference type="EMBL" id="CDMY01000200">
    <property type="protein sequence ID" value="CEL93956.1"/>
    <property type="molecule type" value="Genomic_DNA"/>
</dbReference>
<feature type="region of interest" description="Disordered" evidence="1">
    <location>
        <begin position="1"/>
        <end position="33"/>
    </location>
</feature>
<dbReference type="InterPro" id="IPR029064">
    <property type="entry name" value="Ribosomal_eL30-like_sf"/>
</dbReference>
<dbReference type="GO" id="GO:0003730">
    <property type="term" value="F:mRNA 3'-UTR binding"/>
    <property type="evidence" value="ECO:0007669"/>
    <property type="project" value="TreeGrafter"/>
</dbReference>
<accession>A0A0G4EEZ2</accession>
<dbReference type="GO" id="GO:0005739">
    <property type="term" value="C:mitochondrion"/>
    <property type="evidence" value="ECO:0007669"/>
    <property type="project" value="TreeGrafter"/>
</dbReference>
<dbReference type="Proteomes" id="UP000041254">
    <property type="component" value="Unassembled WGS sequence"/>
</dbReference>
<dbReference type="PhylomeDB" id="A0A0G4EEZ2"/>
<dbReference type="AlphaFoldDB" id="A0A0G4EEZ2"/>
<dbReference type="PANTHER" id="PTHR13284:SF4">
    <property type="entry name" value="C2H2-TYPE DOMAIN-CONTAINING PROTEIN"/>
    <property type="match status" value="1"/>
</dbReference>
<dbReference type="InterPro" id="IPR004038">
    <property type="entry name" value="Ribosomal_eL8/eL30/eS12/Gad45"/>
</dbReference>
<protein>
    <recommendedName>
        <fullName evidence="2">Ribosomal protein eL8/eL30/eS12/Gadd45 domain-containing protein</fullName>
    </recommendedName>
</protein>
<dbReference type="InterPro" id="IPR040051">
    <property type="entry name" value="SECISBP2"/>
</dbReference>
<name>A0A0G4EEZ2_VITBC</name>